<dbReference type="GO" id="GO:0005829">
    <property type="term" value="C:cytosol"/>
    <property type="evidence" value="ECO:0007669"/>
    <property type="project" value="TreeGrafter"/>
</dbReference>
<dbReference type="SUPFAM" id="SSF51556">
    <property type="entry name" value="Metallo-dependent hydrolases"/>
    <property type="match status" value="2"/>
</dbReference>
<dbReference type="GO" id="GO:0004157">
    <property type="term" value="F:dihydropyrimidinase activity"/>
    <property type="evidence" value="ECO:0007669"/>
    <property type="project" value="UniProtKB-EC"/>
</dbReference>
<dbReference type="EMBL" id="UYSL01021771">
    <property type="protein sequence ID" value="VDL79113.1"/>
    <property type="molecule type" value="Genomic_DNA"/>
</dbReference>
<evidence type="ECO:0000313" key="8">
    <source>
        <dbReference type="Proteomes" id="UP000271162"/>
    </source>
</evidence>
<dbReference type="FunFam" id="3.20.20.140:FF:000217">
    <property type="entry name" value="Dihydropyrimidinase-related protein 1"/>
    <property type="match status" value="2"/>
</dbReference>
<reference evidence="9" key="1">
    <citation type="submission" date="2017-02" db="UniProtKB">
        <authorList>
            <consortium name="WormBaseParasite"/>
        </authorList>
    </citation>
    <scope>IDENTIFICATION</scope>
</reference>
<comment type="cofactor">
    <cofactor evidence="1">
        <name>Zn(2+)</name>
        <dbReference type="ChEBI" id="CHEBI:29105"/>
    </cofactor>
</comment>
<evidence type="ECO:0000256" key="2">
    <source>
        <dbReference type="ARBA" id="ARBA00008829"/>
    </source>
</evidence>
<evidence type="ECO:0000256" key="5">
    <source>
        <dbReference type="ARBA" id="ARBA00039113"/>
    </source>
</evidence>
<keyword evidence="3" id="KW-0597">Phosphoprotein</keyword>
<evidence type="ECO:0000256" key="3">
    <source>
        <dbReference type="ARBA" id="ARBA00022553"/>
    </source>
</evidence>
<dbReference type="PANTHER" id="PTHR11647:SF1">
    <property type="entry name" value="COLLAPSIN RESPONSE MEDIATOR PROTEIN"/>
    <property type="match status" value="1"/>
</dbReference>
<evidence type="ECO:0000256" key="4">
    <source>
        <dbReference type="ARBA" id="ARBA00036696"/>
    </source>
</evidence>
<dbReference type="PANTHER" id="PTHR11647">
    <property type="entry name" value="HYDRANTOINASE/DIHYDROPYRIMIDINASE FAMILY MEMBER"/>
    <property type="match status" value="1"/>
</dbReference>
<evidence type="ECO:0000313" key="7">
    <source>
        <dbReference type="EMBL" id="VDL79113.1"/>
    </source>
</evidence>
<dbReference type="GO" id="GO:0006208">
    <property type="term" value="P:pyrimidine nucleobase catabolic process"/>
    <property type="evidence" value="ECO:0007669"/>
    <property type="project" value="TreeGrafter"/>
</dbReference>
<sequence length="496" mass="54684">MSPPLSRDPSTPETLMDMLAAGELHLTGTDNCTFNCSQKAAGRHDFTKIPNGVNGVEDRMSVVWERGVRSGKIDPMRFVQITSSAAAKIFNMYPKKGRIATGSDADVVIWNPNATRTISKHTHHQVGGAEVLDATDMFVIPGGIDPHTHMQLPFMGTVAVDDFYHGTQAALAGGTTMIIDFAISSKKLLPTEAYKQWRDWADPKVCCDYGLSVAISGWNKEVEQNMEEVVKPEYGVNSFKFFLAYMGSFMVRDEEFYQGAAINCFTLTCVGLEAEATNRACTMAAMADCPLYVVHVMSMGAAKAIARHRENATKDALMDMLAAGQLHLVGTDNCTFNADQKSAGRNDFTKIPNGVNGVEDRMTLVWDRGVHRGKIDPMRFVAITSTMAAKIFNIYPRKGRIAVGSDADVVIWNPQKKRTISRKTHHHKCDFNIFEGITAHGVAEVTISRGKIVWRDNKLDVEAGAGRFVPLLPFSPTAFGKVTQRTKERAPRKVDR</sequence>
<evidence type="ECO:0000256" key="1">
    <source>
        <dbReference type="ARBA" id="ARBA00001947"/>
    </source>
</evidence>
<dbReference type="InterPro" id="IPR011059">
    <property type="entry name" value="Metal-dep_hydrolase_composite"/>
</dbReference>
<gene>
    <name evidence="7" type="ORF">NBR_LOCUS15519</name>
</gene>
<dbReference type="STRING" id="27835.A0A0N4YFI3"/>
<evidence type="ECO:0000259" key="6">
    <source>
        <dbReference type="Pfam" id="PF01979"/>
    </source>
</evidence>
<accession>A0A0N4YFI3</accession>
<feature type="domain" description="Amidohydrolase-related" evidence="6">
    <location>
        <begin position="309"/>
        <end position="453"/>
    </location>
</feature>
<proteinExistence type="inferred from homology"/>
<dbReference type="EC" id="3.5.2.2" evidence="5"/>
<comment type="similarity">
    <text evidence="2">Belongs to the metallo-dependent hydrolases superfamily. Hydantoinase/dihydropyrimidinase family.</text>
</comment>
<dbReference type="InterPro" id="IPR032466">
    <property type="entry name" value="Metal_Hydrolase"/>
</dbReference>
<comment type="catalytic activity">
    <reaction evidence="4">
        <text>5,6-dihydrouracil + H2O = 3-(carbamoylamino)propanoate + H(+)</text>
        <dbReference type="Rhea" id="RHEA:16121"/>
        <dbReference type="ChEBI" id="CHEBI:11892"/>
        <dbReference type="ChEBI" id="CHEBI:15377"/>
        <dbReference type="ChEBI" id="CHEBI:15378"/>
        <dbReference type="ChEBI" id="CHEBI:15901"/>
        <dbReference type="EC" id="3.5.2.2"/>
    </reaction>
</comment>
<evidence type="ECO:0000313" key="9">
    <source>
        <dbReference type="WBParaSite" id="NBR_0001551801-mRNA-1"/>
    </source>
</evidence>
<feature type="domain" description="Amidohydrolase-related" evidence="6">
    <location>
        <begin position="17"/>
        <end position="112"/>
    </location>
</feature>
<dbReference type="Proteomes" id="UP000271162">
    <property type="component" value="Unassembled WGS sequence"/>
</dbReference>
<dbReference type="Gene3D" id="3.20.20.140">
    <property type="entry name" value="Metal-dependent hydrolases"/>
    <property type="match status" value="4"/>
</dbReference>
<dbReference type="WBParaSite" id="NBR_0001551801-mRNA-1">
    <property type="protein sequence ID" value="NBR_0001551801-mRNA-1"/>
    <property type="gene ID" value="NBR_0001551801"/>
</dbReference>
<dbReference type="FunFam" id="3.20.20.140:FF:000174">
    <property type="entry name" value="Dihydropyrimidinase-related protein 2"/>
    <property type="match status" value="1"/>
</dbReference>
<dbReference type="OMA" id="RSSIKVH"/>
<organism evidence="9">
    <name type="scientific">Nippostrongylus brasiliensis</name>
    <name type="common">Rat hookworm</name>
    <dbReference type="NCBI Taxonomy" id="27835"/>
    <lineage>
        <taxon>Eukaryota</taxon>
        <taxon>Metazoa</taxon>
        <taxon>Ecdysozoa</taxon>
        <taxon>Nematoda</taxon>
        <taxon>Chromadorea</taxon>
        <taxon>Rhabditida</taxon>
        <taxon>Rhabditina</taxon>
        <taxon>Rhabditomorpha</taxon>
        <taxon>Strongyloidea</taxon>
        <taxon>Heligmosomidae</taxon>
        <taxon>Nippostrongylus</taxon>
    </lineage>
</organism>
<keyword evidence="8" id="KW-1185">Reference proteome</keyword>
<name>A0A0N4YFI3_NIPBR</name>
<dbReference type="InterPro" id="IPR050378">
    <property type="entry name" value="Metallo-dep_Hydrolases_sf"/>
</dbReference>
<dbReference type="Pfam" id="PF01979">
    <property type="entry name" value="Amidohydro_1"/>
    <property type="match status" value="2"/>
</dbReference>
<dbReference type="InterPro" id="IPR006680">
    <property type="entry name" value="Amidohydro-rel"/>
</dbReference>
<protein>
    <recommendedName>
        <fullName evidence="5">dihydropyrimidinase</fullName>
        <ecNumber evidence="5">3.5.2.2</ecNumber>
    </recommendedName>
</protein>
<dbReference type="AlphaFoldDB" id="A0A0N4YFI3"/>
<reference evidence="7 8" key="2">
    <citation type="submission" date="2018-11" db="EMBL/GenBank/DDBJ databases">
        <authorList>
            <consortium name="Pathogen Informatics"/>
        </authorList>
    </citation>
    <scope>NUCLEOTIDE SEQUENCE [LARGE SCALE GENOMIC DNA]</scope>
</reference>
<dbReference type="SUPFAM" id="SSF51338">
    <property type="entry name" value="Composite domain of metallo-dependent hydrolases"/>
    <property type="match status" value="2"/>
</dbReference>